<comment type="caution">
    <text evidence="8">The sequence shown here is derived from an EMBL/GenBank/DDBJ whole genome shotgun (WGS) entry which is preliminary data.</text>
</comment>
<keyword evidence="5 6" id="KW-0067">ATP-binding</keyword>
<dbReference type="PROSITE" id="PS00107">
    <property type="entry name" value="PROTEIN_KINASE_ATP"/>
    <property type="match status" value="1"/>
</dbReference>
<keyword evidence="2" id="KW-0808">Transferase</keyword>
<dbReference type="InterPro" id="IPR008271">
    <property type="entry name" value="Ser/Thr_kinase_AS"/>
</dbReference>
<gene>
    <name evidence="8" type="ORF">PPRIM_AZ9-3.1.T0090092</name>
</gene>
<dbReference type="PROSITE" id="PS00108">
    <property type="entry name" value="PROTEIN_KINASE_ST"/>
    <property type="match status" value="1"/>
</dbReference>
<dbReference type="Pfam" id="PF00069">
    <property type="entry name" value="Pkinase"/>
    <property type="match status" value="1"/>
</dbReference>
<organism evidence="8 9">
    <name type="scientific">Paramecium primaurelia</name>
    <dbReference type="NCBI Taxonomy" id="5886"/>
    <lineage>
        <taxon>Eukaryota</taxon>
        <taxon>Sar</taxon>
        <taxon>Alveolata</taxon>
        <taxon>Ciliophora</taxon>
        <taxon>Intramacronucleata</taxon>
        <taxon>Oligohymenophorea</taxon>
        <taxon>Peniculida</taxon>
        <taxon>Parameciidae</taxon>
        <taxon>Paramecium</taxon>
    </lineage>
</organism>
<protein>
    <recommendedName>
        <fullName evidence="7">Protein kinase domain-containing protein</fullName>
    </recommendedName>
</protein>
<keyword evidence="9" id="KW-1185">Reference proteome</keyword>
<dbReference type="GO" id="GO:0005634">
    <property type="term" value="C:nucleus"/>
    <property type="evidence" value="ECO:0007669"/>
    <property type="project" value="TreeGrafter"/>
</dbReference>
<reference evidence="8" key="1">
    <citation type="submission" date="2021-01" db="EMBL/GenBank/DDBJ databases">
        <authorList>
            <consortium name="Genoscope - CEA"/>
            <person name="William W."/>
        </authorList>
    </citation>
    <scope>NUCLEOTIDE SEQUENCE</scope>
</reference>
<evidence type="ECO:0000256" key="5">
    <source>
        <dbReference type="ARBA" id="ARBA00022840"/>
    </source>
</evidence>
<evidence type="ECO:0000259" key="7">
    <source>
        <dbReference type="PROSITE" id="PS50011"/>
    </source>
</evidence>
<dbReference type="PANTHER" id="PTHR24345">
    <property type="entry name" value="SERINE/THREONINE-PROTEIN KINASE PLK"/>
    <property type="match status" value="1"/>
</dbReference>
<dbReference type="PANTHER" id="PTHR24345:SF0">
    <property type="entry name" value="CELL CYCLE SERINE_THREONINE-PROTEIN KINASE CDC5_MSD2"/>
    <property type="match status" value="1"/>
</dbReference>
<evidence type="ECO:0000313" key="9">
    <source>
        <dbReference type="Proteomes" id="UP000688137"/>
    </source>
</evidence>
<dbReference type="InterPro" id="IPR017441">
    <property type="entry name" value="Protein_kinase_ATP_BS"/>
</dbReference>
<evidence type="ECO:0000313" key="8">
    <source>
        <dbReference type="EMBL" id="CAD8045067.1"/>
    </source>
</evidence>
<evidence type="ECO:0000256" key="2">
    <source>
        <dbReference type="ARBA" id="ARBA00022679"/>
    </source>
</evidence>
<dbReference type="AlphaFoldDB" id="A0A8S1JSM0"/>
<dbReference type="PROSITE" id="PS50011">
    <property type="entry name" value="PROTEIN_KINASE_DOM"/>
    <property type="match status" value="1"/>
</dbReference>
<keyword evidence="4" id="KW-0418">Kinase</keyword>
<feature type="domain" description="Protein kinase" evidence="7">
    <location>
        <begin position="137"/>
        <end position="403"/>
    </location>
</feature>
<dbReference type="InterPro" id="IPR000719">
    <property type="entry name" value="Prot_kinase_dom"/>
</dbReference>
<feature type="binding site" evidence="6">
    <location>
        <position position="170"/>
    </location>
    <ligand>
        <name>ATP</name>
        <dbReference type="ChEBI" id="CHEBI:30616"/>
    </ligand>
</feature>
<accession>A0A8S1JSM0</accession>
<evidence type="ECO:0000256" key="6">
    <source>
        <dbReference type="PROSITE-ProRule" id="PRU10141"/>
    </source>
</evidence>
<dbReference type="GO" id="GO:0004674">
    <property type="term" value="F:protein serine/threonine kinase activity"/>
    <property type="evidence" value="ECO:0007669"/>
    <property type="project" value="UniProtKB-KW"/>
</dbReference>
<proteinExistence type="predicted"/>
<dbReference type="SMART" id="SM00220">
    <property type="entry name" value="S_TKc"/>
    <property type="match status" value="1"/>
</dbReference>
<keyword evidence="1" id="KW-0723">Serine/threonine-protein kinase</keyword>
<dbReference type="Proteomes" id="UP000688137">
    <property type="component" value="Unassembled WGS sequence"/>
</dbReference>
<dbReference type="EMBL" id="CAJJDM010000006">
    <property type="protein sequence ID" value="CAD8045067.1"/>
    <property type="molecule type" value="Genomic_DNA"/>
</dbReference>
<dbReference type="OMA" id="NIMRANK"/>
<evidence type="ECO:0000256" key="3">
    <source>
        <dbReference type="ARBA" id="ARBA00022741"/>
    </source>
</evidence>
<evidence type="ECO:0000256" key="4">
    <source>
        <dbReference type="ARBA" id="ARBA00022777"/>
    </source>
</evidence>
<sequence length="503" mass="58733">MSYISSWPVFIECDPCTKFWNRNECVIDHNILMNEELMKTDQKNIIIKEQTYILTNQGQFYYQKQNKLRWVQLNTSMSVKLIELKLPQREHDVVKVIRIKRNQRVYACFWSLDFQKTFQYFKRIAGFCVCQNFEQLYTIQDLLGKGGYSKVYQLCPVNRLPYQQQYYAGKIYNKVEVNSKKNLIQISHLIRQECEILKKLNSPFIITLFEIIQLDEQLILITELLRSGSLYQLLKEKVRIQEIEANGIILRIALGLQCLHNLGYVHRDIKLENILLDKDQIKIIDFGFAEQINREVLTSGQGTIGYMAPEIFQDQPYTELGDVFSLGVVYYLLLTGKSPFRGHNQDNIMRANKLCEVDFSEYCFVNVSQKVINLVKAMLQRNPKNRISLNEVIQSLRTQNPMMDYPYHTNSVDGSQMTKQAGIRSLYLLSQNSQDSLRGQKAQQNRLNVTDKFVVKTSTFRPSLVNLDSSHNENEDLEDNHLPGSVVEFLFVSMNIMNNNKFP</sequence>
<dbReference type="FunFam" id="1.10.510.10:FF:001623">
    <property type="entry name" value="Uncharacterized protein"/>
    <property type="match status" value="1"/>
</dbReference>
<name>A0A8S1JSM0_PARPR</name>
<dbReference type="GO" id="GO:0005524">
    <property type="term" value="F:ATP binding"/>
    <property type="evidence" value="ECO:0007669"/>
    <property type="project" value="UniProtKB-UniRule"/>
</dbReference>
<evidence type="ECO:0000256" key="1">
    <source>
        <dbReference type="ARBA" id="ARBA00022527"/>
    </source>
</evidence>
<keyword evidence="3 6" id="KW-0547">Nucleotide-binding</keyword>